<dbReference type="InterPro" id="IPR002142">
    <property type="entry name" value="Peptidase_S49"/>
</dbReference>
<feature type="transmembrane region" description="Helical" evidence="6">
    <location>
        <begin position="61"/>
        <end position="78"/>
    </location>
</feature>
<feature type="region of interest" description="Disordered" evidence="5">
    <location>
        <begin position="1"/>
        <end position="23"/>
    </location>
</feature>
<protein>
    <recommendedName>
        <fullName evidence="7">Peptidase S49 domain-containing protein</fullName>
    </recommendedName>
</protein>
<organism evidence="8 9">
    <name type="scientific">Candidatus Magnetaquiglobus chichijimensis</name>
    <dbReference type="NCBI Taxonomy" id="3141448"/>
    <lineage>
        <taxon>Bacteria</taxon>
        <taxon>Pseudomonadati</taxon>
        <taxon>Pseudomonadota</taxon>
        <taxon>Magnetococcia</taxon>
        <taxon>Magnetococcales</taxon>
        <taxon>Candidatus Magnetaquicoccaceae</taxon>
        <taxon>Candidatus Magnetaquiglobus</taxon>
    </lineage>
</organism>
<keyword evidence="6" id="KW-0812">Transmembrane</keyword>
<evidence type="ECO:0000313" key="9">
    <source>
        <dbReference type="Proteomes" id="UP001628193"/>
    </source>
</evidence>
<dbReference type="Gene3D" id="6.20.330.10">
    <property type="match status" value="1"/>
</dbReference>
<accession>A0ABQ0C626</accession>
<comment type="caution">
    <text evidence="8">The sequence shown here is derived from an EMBL/GenBank/DDBJ whole genome shotgun (WGS) entry which is preliminary data.</text>
</comment>
<evidence type="ECO:0000259" key="7">
    <source>
        <dbReference type="Pfam" id="PF01343"/>
    </source>
</evidence>
<dbReference type="InterPro" id="IPR029045">
    <property type="entry name" value="ClpP/crotonase-like_dom_sf"/>
</dbReference>
<dbReference type="SUPFAM" id="SSF52096">
    <property type="entry name" value="ClpP/crotonase"/>
    <property type="match status" value="1"/>
</dbReference>
<dbReference type="EMBL" id="BAAFGK010000002">
    <property type="protein sequence ID" value="GAB0056341.1"/>
    <property type="molecule type" value="Genomic_DNA"/>
</dbReference>
<dbReference type="Gene3D" id="3.90.226.10">
    <property type="entry name" value="2-enoyl-CoA Hydratase, Chain A, domain 1"/>
    <property type="match status" value="1"/>
</dbReference>
<evidence type="ECO:0000256" key="5">
    <source>
        <dbReference type="SAM" id="MobiDB-lite"/>
    </source>
</evidence>
<evidence type="ECO:0000256" key="1">
    <source>
        <dbReference type="ARBA" id="ARBA00008683"/>
    </source>
</evidence>
<dbReference type="Pfam" id="PF01343">
    <property type="entry name" value="Peptidase_S49"/>
    <property type="match status" value="1"/>
</dbReference>
<keyword evidence="2" id="KW-0645">Protease</keyword>
<comment type="similarity">
    <text evidence="1">Belongs to the peptidase S49 family.</text>
</comment>
<name>A0ABQ0C626_9PROT</name>
<gene>
    <name evidence="8" type="ORF">SIID45300_00647</name>
</gene>
<feature type="domain" description="Peptidase S49" evidence="7">
    <location>
        <begin position="158"/>
        <end position="298"/>
    </location>
</feature>
<keyword evidence="3" id="KW-0378">Hydrolase</keyword>
<evidence type="ECO:0000256" key="3">
    <source>
        <dbReference type="ARBA" id="ARBA00022801"/>
    </source>
</evidence>
<dbReference type="NCBIfam" id="TIGR00706">
    <property type="entry name" value="SppA_dom"/>
    <property type="match status" value="1"/>
</dbReference>
<evidence type="ECO:0000256" key="2">
    <source>
        <dbReference type="ARBA" id="ARBA00022670"/>
    </source>
</evidence>
<proteinExistence type="inferred from homology"/>
<dbReference type="InterPro" id="IPR047272">
    <property type="entry name" value="S49_SppA_C"/>
</dbReference>
<evidence type="ECO:0000256" key="4">
    <source>
        <dbReference type="ARBA" id="ARBA00022825"/>
    </source>
</evidence>
<dbReference type="PANTHER" id="PTHR42987">
    <property type="entry name" value="PEPTIDASE S49"/>
    <property type="match status" value="1"/>
</dbReference>
<dbReference type="RefSeq" id="WP_420904052.1">
    <property type="nucleotide sequence ID" value="NZ_BAAFGK010000002.1"/>
</dbReference>
<keyword evidence="4" id="KW-0720">Serine protease</keyword>
<keyword evidence="9" id="KW-1185">Reference proteome</keyword>
<dbReference type="Proteomes" id="UP001628193">
    <property type="component" value="Unassembled WGS sequence"/>
</dbReference>
<dbReference type="CDD" id="cd07023">
    <property type="entry name" value="S49_Sppa_N_C"/>
    <property type="match status" value="1"/>
</dbReference>
<evidence type="ECO:0000313" key="8">
    <source>
        <dbReference type="EMBL" id="GAB0056341.1"/>
    </source>
</evidence>
<sequence>MDKNEPSFAEDPPLVSPSEEHAGGGWMRQLEANRVREREVLERLLLANLNEQKRTRRGRNWFRFFIAAYLMALLWMSHPGKEIPHLDGLSAKRKHVAVVHLRGMIVDELPGSADNIIKGLREAFEHPDTEAVILRINSPGGTPVQAGRIYDEFLGLQKQHAEMPVYAALEDLCASGGYWVASAAPKIYADKATLVGSIGVIMQGFGFQQTLEKLGMESRLLTAGKHKALLDPFTPVEPNQKQHVQNLLNRIHEQFIKAVEVGRGDRLKAGREELFQGLIWTGEEAVKLGLVDGLGSVSFISRQLIRNERLVDFTIEEDVLTRFSKKVAGAALGALPLGEASRNALSVGDSSWRWQ</sequence>
<keyword evidence="6" id="KW-0472">Membrane</keyword>
<reference evidence="8 9" key="1">
    <citation type="submission" date="2024-09" db="EMBL/GenBank/DDBJ databases">
        <title>Draft genome sequence of Candidatus Magnetaquicoccaceae bacterium FCR-1.</title>
        <authorList>
            <person name="Shimoshige H."/>
            <person name="Shimamura S."/>
            <person name="Taoka A."/>
            <person name="Kobayashi H."/>
            <person name="Maekawa T."/>
        </authorList>
    </citation>
    <scope>NUCLEOTIDE SEQUENCE [LARGE SCALE GENOMIC DNA]</scope>
    <source>
        <strain evidence="8 9">FCR-1</strain>
    </source>
</reference>
<dbReference type="InterPro" id="IPR004635">
    <property type="entry name" value="Pept_S49_SppA"/>
</dbReference>
<evidence type="ECO:0000256" key="6">
    <source>
        <dbReference type="SAM" id="Phobius"/>
    </source>
</evidence>
<dbReference type="PANTHER" id="PTHR42987:SF8">
    <property type="entry name" value="PROTEINASE"/>
    <property type="match status" value="1"/>
</dbReference>
<keyword evidence="6" id="KW-1133">Transmembrane helix</keyword>